<dbReference type="InterPro" id="IPR023997">
    <property type="entry name" value="TonB-dep_OMP_SusC/RagA_CS"/>
</dbReference>
<feature type="signal peptide" evidence="14">
    <location>
        <begin position="1"/>
        <end position="22"/>
    </location>
</feature>
<evidence type="ECO:0000256" key="7">
    <source>
        <dbReference type="ARBA" id="ARBA00023004"/>
    </source>
</evidence>
<dbReference type="InterPro" id="IPR036942">
    <property type="entry name" value="Beta-barrel_TonB_sf"/>
</dbReference>
<accession>A0ABU3D2R7</accession>
<dbReference type="InterPro" id="IPR000531">
    <property type="entry name" value="Beta-barrel_TonB"/>
</dbReference>
<evidence type="ECO:0000256" key="3">
    <source>
        <dbReference type="ARBA" id="ARBA00022452"/>
    </source>
</evidence>
<evidence type="ECO:0000256" key="5">
    <source>
        <dbReference type="ARBA" id="ARBA00022692"/>
    </source>
</evidence>
<evidence type="ECO:0000313" key="17">
    <source>
        <dbReference type="EMBL" id="MDT0675650.1"/>
    </source>
</evidence>
<keyword evidence="10 12" id="KW-0472">Membrane</keyword>
<keyword evidence="8" id="KW-0406">Ion transport</keyword>
<dbReference type="Pfam" id="PF07715">
    <property type="entry name" value="Plug"/>
    <property type="match status" value="1"/>
</dbReference>
<evidence type="ECO:0000256" key="4">
    <source>
        <dbReference type="ARBA" id="ARBA00022496"/>
    </source>
</evidence>
<comment type="caution">
    <text evidence="17">The sequence shown here is derived from an EMBL/GenBank/DDBJ whole genome shotgun (WGS) entry which is preliminary data.</text>
</comment>
<dbReference type="InterPro" id="IPR023996">
    <property type="entry name" value="TonB-dep_OMP_SusC/RagA"/>
</dbReference>
<keyword evidence="4" id="KW-0410">Iron transport</keyword>
<evidence type="ECO:0000313" key="18">
    <source>
        <dbReference type="Proteomes" id="UP001262582"/>
    </source>
</evidence>
<dbReference type="NCBIfam" id="TIGR04057">
    <property type="entry name" value="SusC_RagA_signa"/>
    <property type="match status" value="1"/>
</dbReference>
<evidence type="ECO:0000256" key="2">
    <source>
        <dbReference type="ARBA" id="ARBA00022448"/>
    </source>
</evidence>
<dbReference type="InterPro" id="IPR012910">
    <property type="entry name" value="Plug_dom"/>
</dbReference>
<feature type="domain" description="TonB-dependent receptor plug" evidence="16">
    <location>
        <begin position="116"/>
        <end position="224"/>
    </location>
</feature>
<keyword evidence="2 12" id="KW-0813">Transport</keyword>
<evidence type="ECO:0000259" key="15">
    <source>
        <dbReference type="Pfam" id="PF00593"/>
    </source>
</evidence>
<dbReference type="InterPro" id="IPR039426">
    <property type="entry name" value="TonB-dep_rcpt-like"/>
</dbReference>
<dbReference type="RefSeq" id="WP_311502053.1">
    <property type="nucleotide sequence ID" value="NZ_JAVRHK010000002.1"/>
</dbReference>
<dbReference type="Gene3D" id="2.60.40.1120">
    <property type="entry name" value="Carboxypeptidase-like, regulatory domain"/>
    <property type="match status" value="1"/>
</dbReference>
<evidence type="ECO:0000256" key="6">
    <source>
        <dbReference type="ARBA" id="ARBA00022729"/>
    </source>
</evidence>
<evidence type="ECO:0000256" key="8">
    <source>
        <dbReference type="ARBA" id="ARBA00023065"/>
    </source>
</evidence>
<dbReference type="Pfam" id="PF13715">
    <property type="entry name" value="CarbopepD_reg_2"/>
    <property type="match status" value="1"/>
</dbReference>
<organism evidence="17 18">
    <name type="scientific">Autumnicola musiva</name>
    <dbReference type="NCBI Taxonomy" id="3075589"/>
    <lineage>
        <taxon>Bacteria</taxon>
        <taxon>Pseudomonadati</taxon>
        <taxon>Bacteroidota</taxon>
        <taxon>Flavobacteriia</taxon>
        <taxon>Flavobacteriales</taxon>
        <taxon>Flavobacteriaceae</taxon>
        <taxon>Autumnicola</taxon>
    </lineage>
</organism>
<evidence type="ECO:0000256" key="14">
    <source>
        <dbReference type="SAM" id="SignalP"/>
    </source>
</evidence>
<proteinExistence type="inferred from homology"/>
<keyword evidence="6 14" id="KW-0732">Signal</keyword>
<keyword evidence="3 12" id="KW-1134">Transmembrane beta strand</keyword>
<keyword evidence="5 12" id="KW-0812">Transmembrane</keyword>
<evidence type="ECO:0000256" key="9">
    <source>
        <dbReference type="ARBA" id="ARBA00023077"/>
    </source>
</evidence>
<feature type="domain" description="TonB-dependent receptor-like beta-barrel" evidence="15">
    <location>
        <begin position="407"/>
        <end position="800"/>
    </location>
</feature>
<evidence type="ECO:0000256" key="1">
    <source>
        <dbReference type="ARBA" id="ARBA00004571"/>
    </source>
</evidence>
<dbReference type="SUPFAM" id="SSF56935">
    <property type="entry name" value="Porins"/>
    <property type="match status" value="1"/>
</dbReference>
<keyword evidence="11 12" id="KW-0998">Cell outer membrane</keyword>
<reference evidence="17 18" key="1">
    <citation type="submission" date="2023-09" db="EMBL/GenBank/DDBJ databases">
        <authorList>
            <person name="Rey-Velasco X."/>
        </authorList>
    </citation>
    <scope>NUCLEOTIDE SEQUENCE [LARGE SCALE GENOMIC DNA]</scope>
    <source>
        <strain evidence="17 18">F117</strain>
    </source>
</reference>
<evidence type="ECO:0000256" key="11">
    <source>
        <dbReference type="ARBA" id="ARBA00023237"/>
    </source>
</evidence>
<evidence type="ECO:0000256" key="10">
    <source>
        <dbReference type="ARBA" id="ARBA00023136"/>
    </source>
</evidence>
<evidence type="ECO:0000256" key="12">
    <source>
        <dbReference type="PROSITE-ProRule" id="PRU01360"/>
    </source>
</evidence>
<comment type="subcellular location">
    <subcellularLocation>
        <location evidence="1 12">Cell outer membrane</location>
        <topology evidence="1 12">Multi-pass membrane protein</topology>
    </subcellularLocation>
</comment>
<feature type="chain" id="PRO_5045843363" evidence="14">
    <location>
        <begin position="23"/>
        <end position="1047"/>
    </location>
</feature>
<evidence type="ECO:0000259" key="16">
    <source>
        <dbReference type="Pfam" id="PF07715"/>
    </source>
</evidence>
<keyword evidence="18" id="KW-1185">Reference proteome</keyword>
<evidence type="ECO:0000256" key="13">
    <source>
        <dbReference type="RuleBase" id="RU003357"/>
    </source>
</evidence>
<dbReference type="PANTHER" id="PTHR32552:SF68">
    <property type="entry name" value="FERRICHROME OUTER MEMBRANE TRANSPORTER_PHAGE RECEPTOR"/>
    <property type="match status" value="1"/>
</dbReference>
<dbReference type="Pfam" id="PF00593">
    <property type="entry name" value="TonB_dep_Rec_b-barrel"/>
    <property type="match status" value="1"/>
</dbReference>
<dbReference type="SUPFAM" id="SSF49464">
    <property type="entry name" value="Carboxypeptidase regulatory domain-like"/>
    <property type="match status" value="1"/>
</dbReference>
<protein>
    <submittedName>
        <fullName evidence="17">SusC/RagA family TonB-linked outer membrane protein</fullName>
    </submittedName>
</protein>
<gene>
    <name evidence="17" type="ORF">RM539_03520</name>
</gene>
<dbReference type="EMBL" id="JAVRHK010000002">
    <property type="protein sequence ID" value="MDT0675650.1"/>
    <property type="molecule type" value="Genomic_DNA"/>
</dbReference>
<keyword evidence="7" id="KW-0408">Iron</keyword>
<dbReference type="NCBIfam" id="TIGR04056">
    <property type="entry name" value="OMP_RagA_SusC"/>
    <property type="match status" value="1"/>
</dbReference>
<dbReference type="InterPro" id="IPR037066">
    <property type="entry name" value="Plug_dom_sf"/>
</dbReference>
<name>A0ABU3D2R7_9FLAO</name>
<dbReference type="PROSITE" id="PS52016">
    <property type="entry name" value="TONB_DEPENDENT_REC_3"/>
    <property type="match status" value="1"/>
</dbReference>
<dbReference type="Gene3D" id="2.40.170.20">
    <property type="entry name" value="TonB-dependent receptor, beta-barrel domain"/>
    <property type="match status" value="1"/>
</dbReference>
<dbReference type="PANTHER" id="PTHR32552">
    <property type="entry name" value="FERRICHROME IRON RECEPTOR-RELATED"/>
    <property type="match status" value="1"/>
</dbReference>
<comment type="similarity">
    <text evidence="12 13">Belongs to the TonB-dependent receptor family.</text>
</comment>
<dbReference type="Gene3D" id="2.170.130.10">
    <property type="entry name" value="TonB-dependent receptor, plug domain"/>
    <property type="match status" value="1"/>
</dbReference>
<dbReference type="InterPro" id="IPR008969">
    <property type="entry name" value="CarboxyPept-like_regulatory"/>
</dbReference>
<keyword evidence="9 13" id="KW-0798">TonB box</keyword>
<sequence>MKTKLSSILTLLLAFVVQLTFAQQQTVTGTVTDEDGLPLPGVNVIIQGTSTGVQTDFDGNYAIEASMGDVLVFSFIGMETAEYTVGNNNQINATLSTDAAQLDEVVVTALGIEREQKEIAYQTEQVDNEMLNISQPTTATEGLVGKVAGMAVNIQNNGVNPDTQINLRGFRSISQGSTPLYVIDGAIATSGAFNDLNPNDIQDMNILKGATAAALYGSQAANGAIIINTKRGVFNDRFTVGVTTTSTFQEVAYMPDFQNEYGTGWQGAYEPIENTNWGPRFDGTVRQVGPTFEDGSFQELPYSAVEDNLKDFYDTGITLQNTVYASGGGENSSFYASIGDQTTKGIVPGDEYERQTFRVNASQKVGNLELNLNSTYFRDNTSVVGDDIGSQERPLYWFVLNTPNNIPLSNYRDWQNDLYASPDGYYNGYYQNPYWAVDTNRDNDETQRFVSNLQASWDINEWLNLTGRLGVNSTTGLGQEWRAEQNYTTAYTRPDPVSSFVEESQYRSLQYTSDLLLTGEFDLSEDFSLRAILGASNFTSKYSFQSVRANNLSIPGFYDISNGTGALVGNVNEENERYYGVYGDFTLGFREFVFLDISGRNDWTSTLPFEDNANSYFYPAAGLSFIATEAIPAIKGNALNYLKLTANGSIVYNDLDPYQTNEIFIQPGPGQTAYDDLSFPYGNINGFTVGNTAVDPNIKQEKVSSIELGANFGFLNNRITLNASYFNTKIEDLITRTSTAPSAGSYTLATNLGELKNEGYEFSLGARLVQSNDFSWNIDANFTHFETTVVDVDPNNPDATEISIASYSGGYGIHAIEGMAFPQVKAIAYERDPQGRIVIDPNTGYPVSSGEERAFGKTTPDYTVGLVNTFRYKGFSLAATLDYRTGHVFYSQLADLMEFTGRSQESVSANRRDFVVPNTVYQNGTDADGDPVYVENNNIPVNGGLQTYWTDQYNVIKENYVRDATALKLREVALNYRVPNSLFQNTAISKISIGLVGRNLVTWLPEENRFSDPEFNNSFANTNTQGISGYLQSPPTRSYGFNVNIEF</sequence>
<dbReference type="Proteomes" id="UP001262582">
    <property type="component" value="Unassembled WGS sequence"/>
</dbReference>